<organism evidence="2 3">
    <name type="scientific">Staphylotrichum tortipilum</name>
    <dbReference type="NCBI Taxonomy" id="2831512"/>
    <lineage>
        <taxon>Eukaryota</taxon>
        <taxon>Fungi</taxon>
        <taxon>Dikarya</taxon>
        <taxon>Ascomycota</taxon>
        <taxon>Pezizomycotina</taxon>
        <taxon>Sordariomycetes</taxon>
        <taxon>Sordariomycetidae</taxon>
        <taxon>Sordariales</taxon>
        <taxon>Chaetomiaceae</taxon>
        <taxon>Staphylotrichum</taxon>
    </lineage>
</organism>
<dbReference type="AlphaFoldDB" id="A0AAN6MC02"/>
<evidence type="ECO:0000259" key="1">
    <source>
        <dbReference type="Pfam" id="PF00856"/>
    </source>
</evidence>
<feature type="domain" description="SET" evidence="1">
    <location>
        <begin position="70"/>
        <end position="134"/>
    </location>
</feature>
<comment type="caution">
    <text evidence="2">The sequence shown here is derived from an EMBL/GenBank/DDBJ whole genome shotgun (WGS) entry which is preliminary data.</text>
</comment>
<reference evidence="2" key="1">
    <citation type="journal article" date="2023" name="Mol. Phylogenet. Evol.">
        <title>Genome-scale phylogeny and comparative genomics of the fungal order Sordariales.</title>
        <authorList>
            <person name="Hensen N."/>
            <person name="Bonometti L."/>
            <person name="Westerberg I."/>
            <person name="Brannstrom I.O."/>
            <person name="Guillou S."/>
            <person name="Cros-Aarteil S."/>
            <person name="Calhoun S."/>
            <person name="Haridas S."/>
            <person name="Kuo A."/>
            <person name="Mondo S."/>
            <person name="Pangilinan J."/>
            <person name="Riley R."/>
            <person name="LaButti K."/>
            <person name="Andreopoulos B."/>
            <person name="Lipzen A."/>
            <person name="Chen C."/>
            <person name="Yan M."/>
            <person name="Daum C."/>
            <person name="Ng V."/>
            <person name="Clum A."/>
            <person name="Steindorff A."/>
            <person name="Ohm R.A."/>
            <person name="Martin F."/>
            <person name="Silar P."/>
            <person name="Natvig D.O."/>
            <person name="Lalanne C."/>
            <person name="Gautier V."/>
            <person name="Ament-Velasquez S.L."/>
            <person name="Kruys A."/>
            <person name="Hutchinson M.I."/>
            <person name="Powell A.J."/>
            <person name="Barry K."/>
            <person name="Miller A.N."/>
            <person name="Grigoriev I.V."/>
            <person name="Debuchy R."/>
            <person name="Gladieux P."/>
            <person name="Hiltunen Thoren M."/>
            <person name="Johannesson H."/>
        </authorList>
    </citation>
    <scope>NUCLEOTIDE SEQUENCE</scope>
    <source>
        <strain evidence="2">CBS 103.79</strain>
    </source>
</reference>
<gene>
    <name evidence="2" type="ORF">C8A05DRAFT_39087</name>
</gene>
<keyword evidence="3" id="KW-1185">Reference proteome</keyword>
<dbReference type="SUPFAM" id="SSF82199">
    <property type="entry name" value="SET domain"/>
    <property type="match status" value="1"/>
</dbReference>
<evidence type="ECO:0000313" key="3">
    <source>
        <dbReference type="Proteomes" id="UP001303889"/>
    </source>
</evidence>
<reference evidence="2" key="2">
    <citation type="submission" date="2023-05" db="EMBL/GenBank/DDBJ databases">
        <authorList>
            <consortium name="Lawrence Berkeley National Laboratory"/>
            <person name="Steindorff A."/>
            <person name="Hensen N."/>
            <person name="Bonometti L."/>
            <person name="Westerberg I."/>
            <person name="Brannstrom I.O."/>
            <person name="Guillou S."/>
            <person name="Cros-Aarteil S."/>
            <person name="Calhoun S."/>
            <person name="Haridas S."/>
            <person name="Kuo A."/>
            <person name="Mondo S."/>
            <person name="Pangilinan J."/>
            <person name="Riley R."/>
            <person name="Labutti K."/>
            <person name="Andreopoulos B."/>
            <person name="Lipzen A."/>
            <person name="Chen C."/>
            <person name="Yanf M."/>
            <person name="Daum C."/>
            <person name="Ng V."/>
            <person name="Clum A."/>
            <person name="Ohm R."/>
            <person name="Martin F."/>
            <person name="Silar P."/>
            <person name="Natvig D."/>
            <person name="Lalanne C."/>
            <person name="Gautier V."/>
            <person name="Ament-Velasquez S.L."/>
            <person name="Kruys A."/>
            <person name="Hutchinson M.I."/>
            <person name="Powell A.J."/>
            <person name="Barry K."/>
            <person name="Miller A.N."/>
            <person name="Grigoriev I.V."/>
            <person name="Debuchy R."/>
            <person name="Gladieux P."/>
            <person name="Thoren M.H."/>
            <person name="Johannesson H."/>
        </authorList>
    </citation>
    <scope>NUCLEOTIDE SEQUENCE</scope>
    <source>
        <strain evidence="2">CBS 103.79</strain>
    </source>
</reference>
<evidence type="ECO:0000313" key="2">
    <source>
        <dbReference type="EMBL" id="KAK3897359.1"/>
    </source>
</evidence>
<sequence>MATLPAVQGESAYEDSEWFRAYDFTGTKGFYLEGHPSCTLACHATFRATHFDPPFTATGTGLGVFVLPGATLPRGAWLGEYLGELLPLTAPEADSSDYAFTLPGEGGGAAAEVVIDAGTHGNWTRFVNSSCRPN</sequence>
<dbReference type="EMBL" id="MU856187">
    <property type="protein sequence ID" value="KAK3897359.1"/>
    <property type="molecule type" value="Genomic_DNA"/>
</dbReference>
<feature type="non-terminal residue" evidence="2">
    <location>
        <position position="134"/>
    </location>
</feature>
<dbReference type="Pfam" id="PF00856">
    <property type="entry name" value="SET"/>
    <property type="match status" value="1"/>
</dbReference>
<accession>A0AAN6MC02</accession>
<proteinExistence type="predicted"/>
<dbReference type="Proteomes" id="UP001303889">
    <property type="component" value="Unassembled WGS sequence"/>
</dbReference>
<protein>
    <recommendedName>
        <fullName evidence="1">SET domain-containing protein</fullName>
    </recommendedName>
</protein>
<name>A0AAN6MC02_9PEZI</name>
<dbReference type="Gene3D" id="2.170.270.10">
    <property type="entry name" value="SET domain"/>
    <property type="match status" value="1"/>
</dbReference>
<dbReference type="InterPro" id="IPR046341">
    <property type="entry name" value="SET_dom_sf"/>
</dbReference>
<dbReference type="InterPro" id="IPR001214">
    <property type="entry name" value="SET_dom"/>
</dbReference>